<proteinExistence type="predicted"/>
<dbReference type="EMBL" id="CASHSV030000001">
    <property type="protein sequence ID" value="CAJ2629773.1"/>
    <property type="molecule type" value="Genomic_DNA"/>
</dbReference>
<evidence type="ECO:0000313" key="2">
    <source>
        <dbReference type="Proteomes" id="UP001177021"/>
    </source>
</evidence>
<reference evidence="1" key="1">
    <citation type="submission" date="2023-10" db="EMBL/GenBank/DDBJ databases">
        <authorList>
            <person name="Rodriguez Cubillos JULIANA M."/>
            <person name="De Vega J."/>
        </authorList>
    </citation>
    <scope>NUCLEOTIDE SEQUENCE</scope>
</reference>
<name>A0ACB0ID01_TRIPR</name>
<sequence length="416" mass="46143">MKSNGFGKVHKSLKIPKLLKQRITTEVNNLSILHHSPATTELLTPSLPHSLFTLTKMSEALIQIGVVGCADIARKVSRAINLSPNATICAVASRSYDKASTFAAANGYPLTAKVYGNYEALLQDPDVDAVYMPLPTSLHLRWAVLAAQNKKHLLLEKPVALNVAEFDEIVLACESNGVQFMDNTMWVHNPRTAAMAQFFNDKNRFGQLKSVRACFTFAADSEYLKKDIRVKPDLDAHGSLGDAGWYCIRAILLASNYELPKTVIASRQPVLNKDGVILDCGASLYWEDGRVATFHCSFLANLTMDITAIGTKGTLHVHDFIIPYEEKEASFYVGTESSFDDLVTCWAKQPVKCTVKTDLPQEALLVTEFARLVGEIKFRKSKPEKKWAIISRKTQLVLDAVKASIHRGFEPVEIEE</sequence>
<dbReference type="Proteomes" id="UP001177021">
    <property type="component" value="Unassembled WGS sequence"/>
</dbReference>
<evidence type="ECO:0000313" key="1">
    <source>
        <dbReference type="EMBL" id="CAJ2629773.1"/>
    </source>
</evidence>
<protein>
    <submittedName>
        <fullName evidence="1">Uncharacterized protein</fullName>
    </submittedName>
</protein>
<keyword evidence="2" id="KW-1185">Reference proteome</keyword>
<comment type="caution">
    <text evidence="1">The sequence shown here is derived from an EMBL/GenBank/DDBJ whole genome shotgun (WGS) entry which is preliminary data.</text>
</comment>
<organism evidence="1 2">
    <name type="scientific">Trifolium pratense</name>
    <name type="common">Red clover</name>
    <dbReference type="NCBI Taxonomy" id="57577"/>
    <lineage>
        <taxon>Eukaryota</taxon>
        <taxon>Viridiplantae</taxon>
        <taxon>Streptophyta</taxon>
        <taxon>Embryophyta</taxon>
        <taxon>Tracheophyta</taxon>
        <taxon>Spermatophyta</taxon>
        <taxon>Magnoliopsida</taxon>
        <taxon>eudicotyledons</taxon>
        <taxon>Gunneridae</taxon>
        <taxon>Pentapetalae</taxon>
        <taxon>rosids</taxon>
        <taxon>fabids</taxon>
        <taxon>Fabales</taxon>
        <taxon>Fabaceae</taxon>
        <taxon>Papilionoideae</taxon>
        <taxon>50 kb inversion clade</taxon>
        <taxon>NPAAA clade</taxon>
        <taxon>Hologalegina</taxon>
        <taxon>IRL clade</taxon>
        <taxon>Trifolieae</taxon>
        <taxon>Trifolium</taxon>
    </lineage>
</organism>
<gene>
    <name evidence="1" type="ORF">MILVUS5_LOCUS1689</name>
</gene>
<accession>A0ACB0ID01</accession>